<evidence type="ECO:0000256" key="1">
    <source>
        <dbReference type="ARBA" id="ARBA00022670"/>
    </source>
</evidence>
<protein>
    <recommendedName>
        <fullName evidence="9">Peptidase M15B domain-containing protein</fullName>
    </recommendedName>
</protein>
<evidence type="ECO:0000313" key="8">
    <source>
        <dbReference type="EMBL" id="SVC37485.1"/>
    </source>
</evidence>
<dbReference type="EMBL" id="UINC01087804">
    <property type="protein sequence ID" value="SVC37485.1"/>
    <property type="molecule type" value="Genomic_DNA"/>
</dbReference>
<dbReference type="Gene3D" id="3.30.1380.10">
    <property type="match status" value="1"/>
</dbReference>
<accession>A0A382LP18</accession>
<gene>
    <name evidence="8" type="ORF">METZ01_LOCUS290339</name>
</gene>
<dbReference type="HAMAP" id="MF_01924">
    <property type="entry name" value="A_A_dipeptidase"/>
    <property type="match status" value="1"/>
</dbReference>
<dbReference type="PANTHER" id="PTHR43126:SF1">
    <property type="entry name" value="D-ALANYL-D-ALANINE DIPEPTIDASE"/>
    <property type="match status" value="1"/>
</dbReference>
<dbReference type="GO" id="GO:0006508">
    <property type="term" value="P:proteolysis"/>
    <property type="evidence" value="ECO:0007669"/>
    <property type="project" value="UniProtKB-KW"/>
</dbReference>
<dbReference type="GO" id="GO:0008237">
    <property type="term" value="F:metallopeptidase activity"/>
    <property type="evidence" value="ECO:0007669"/>
    <property type="project" value="UniProtKB-KW"/>
</dbReference>
<dbReference type="InterPro" id="IPR000755">
    <property type="entry name" value="A_A_dipeptidase"/>
</dbReference>
<keyword evidence="2" id="KW-0479">Metal-binding</keyword>
<evidence type="ECO:0000256" key="4">
    <source>
        <dbReference type="ARBA" id="ARBA00022833"/>
    </source>
</evidence>
<keyword evidence="1" id="KW-0645">Protease</keyword>
<keyword evidence="4" id="KW-0862">Zinc</keyword>
<evidence type="ECO:0000256" key="5">
    <source>
        <dbReference type="ARBA" id="ARBA00022997"/>
    </source>
</evidence>
<dbReference type="CDD" id="cd14817">
    <property type="entry name" value="D-Ala-D-Ala_dipeptidase_VanX"/>
    <property type="match status" value="1"/>
</dbReference>
<evidence type="ECO:0000256" key="2">
    <source>
        <dbReference type="ARBA" id="ARBA00022723"/>
    </source>
</evidence>
<dbReference type="GO" id="GO:0071555">
    <property type="term" value="P:cell wall organization"/>
    <property type="evidence" value="ECO:0007669"/>
    <property type="project" value="UniProtKB-KW"/>
</dbReference>
<evidence type="ECO:0008006" key="9">
    <source>
        <dbReference type="Google" id="ProtNLM"/>
    </source>
</evidence>
<name>A0A382LP18_9ZZZZ</name>
<dbReference type="AlphaFoldDB" id="A0A382LP18"/>
<proteinExistence type="inferred from homology"/>
<dbReference type="InterPro" id="IPR009045">
    <property type="entry name" value="Zn_M74/Hedgehog-like"/>
</dbReference>
<reference evidence="8" key="1">
    <citation type="submission" date="2018-05" db="EMBL/GenBank/DDBJ databases">
        <authorList>
            <person name="Lanie J.A."/>
            <person name="Ng W.-L."/>
            <person name="Kazmierczak K.M."/>
            <person name="Andrzejewski T.M."/>
            <person name="Davidsen T.M."/>
            <person name="Wayne K.J."/>
            <person name="Tettelin H."/>
            <person name="Glass J.I."/>
            <person name="Rusch D."/>
            <person name="Podicherti R."/>
            <person name="Tsui H.-C.T."/>
            <person name="Winkler M.E."/>
        </authorList>
    </citation>
    <scope>NUCLEOTIDE SEQUENCE</scope>
</reference>
<keyword evidence="6" id="KW-0482">Metalloprotease</keyword>
<keyword evidence="7" id="KW-0961">Cell wall biogenesis/degradation</keyword>
<organism evidence="8">
    <name type="scientific">marine metagenome</name>
    <dbReference type="NCBI Taxonomy" id="408172"/>
    <lineage>
        <taxon>unclassified sequences</taxon>
        <taxon>metagenomes</taxon>
        <taxon>ecological metagenomes</taxon>
    </lineage>
</organism>
<evidence type="ECO:0000256" key="6">
    <source>
        <dbReference type="ARBA" id="ARBA00023049"/>
    </source>
</evidence>
<sequence length="229" mass="26263">MKHSFLALLVLIPLLACQDSMNIYKNPDSIIDVKQLIPDAVFDLRYASSNNFTGKQVSGYEAAKCLLDHEAAHALQKVQQNAKVKGLRLIIFDCYRPQRAVSDFMNWLGQPEQLQVKDRYHPHLSKPELLGPYIAKKSGHSKGFTLDTTLAKQNANGEYREIDMGSSFDLFDPISNTDDPSISLSHRKNRYLLKDLMEGEGFIAYDMEWWHFTYSQSGESELYYDFVIR</sequence>
<dbReference type="Pfam" id="PF01427">
    <property type="entry name" value="Peptidase_M15"/>
    <property type="match status" value="1"/>
</dbReference>
<dbReference type="GO" id="GO:0016805">
    <property type="term" value="F:dipeptidase activity"/>
    <property type="evidence" value="ECO:0007669"/>
    <property type="project" value="UniProtKB-KW"/>
</dbReference>
<dbReference type="GO" id="GO:0046872">
    <property type="term" value="F:metal ion binding"/>
    <property type="evidence" value="ECO:0007669"/>
    <property type="project" value="UniProtKB-KW"/>
</dbReference>
<dbReference type="SUPFAM" id="SSF55166">
    <property type="entry name" value="Hedgehog/DD-peptidase"/>
    <property type="match status" value="1"/>
</dbReference>
<keyword evidence="5" id="KW-0224">Dipeptidase</keyword>
<dbReference type="PANTHER" id="PTHR43126">
    <property type="entry name" value="D-ALANYL-D-ALANINE DIPEPTIDASE"/>
    <property type="match status" value="1"/>
</dbReference>
<dbReference type="PIRSF" id="PIRSF026671">
    <property type="entry name" value="AA_dipeptidase"/>
    <property type="match status" value="1"/>
</dbReference>
<evidence type="ECO:0000256" key="7">
    <source>
        <dbReference type="ARBA" id="ARBA00023316"/>
    </source>
</evidence>
<keyword evidence="3" id="KW-0378">Hydrolase</keyword>
<evidence type="ECO:0000256" key="3">
    <source>
        <dbReference type="ARBA" id="ARBA00022801"/>
    </source>
</evidence>